<dbReference type="AlphaFoldDB" id="Q97JT7"/>
<dbReference type="PATRIC" id="fig|272562.8.peg.1388"/>
<sequence>MCDCIEQIQNKIKNNFSKRHPESNTKEAKLQNLYFDTEDHWVVKPYMPLKVEYESKTKKGTIQNKHEIVNMQVRYCPFCGKSYKEKGECK</sequence>
<dbReference type="eggNOG" id="ENOG503256N">
    <property type="taxonomic scope" value="Bacteria"/>
</dbReference>
<name>Q97JT7_CLOAB</name>
<dbReference type="RefSeq" id="WP_010964499.1">
    <property type="nucleotide sequence ID" value="NC_003030.1"/>
</dbReference>
<dbReference type="Proteomes" id="UP000000814">
    <property type="component" value="Chromosome"/>
</dbReference>
<dbReference type="KEGG" id="cac:CA_C1186"/>
<organism evidence="1 2">
    <name type="scientific">Clostridium acetobutylicum (strain ATCC 824 / DSM 792 / JCM 1419 / IAM 19013 / LMG 5710 / NBRC 13948 / NRRL B-527 / VKM B-1787 / 2291 / W)</name>
    <dbReference type="NCBI Taxonomy" id="272562"/>
    <lineage>
        <taxon>Bacteria</taxon>
        <taxon>Bacillati</taxon>
        <taxon>Bacillota</taxon>
        <taxon>Clostridia</taxon>
        <taxon>Eubacteriales</taxon>
        <taxon>Clostridiaceae</taxon>
        <taxon>Clostridium</taxon>
    </lineage>
</organism>
<dbReference type="EMBL" id="AE001437">
    <property type="protein sequence ID" value="AAK79158.1"/>
    <property type="molecule type" value="Genomic_DNA"/>
</dbReference>
<gene>
    <name evidence="1" type="ordered locus">CA_C1186</name>
</gene>
<accession>Q97JT7</accession>
<reference evidence="1 2" key="1">
    <citation type="journal article" date="2001" name="J. Bacteriol.">
        <title>Genome sequence and comparative analysis of the solvent-producing bacterium Clostridium acetobutylicum.</title>
        <authorList>
            <person name="Nolling J."/>
            <person name="Breton G."/>
            <person name="Omelchenko M.V."/>
            <person name="Makarova K.S."/>
            <person name="Zeng Q."/>
            <person name="Gibson R."/>
            <person name="Lee H.M."/>
            <person name="Dubois J."/>
            <person name="Qiu D."/>
            <person name="Hitti J."/>
            <person name="Wolf Y.I."/>
            <person name="Tatusov R.L."/>
            <person name="Sabathe F."/>
            <person name="Doucette-Stamm L."/>
            <person name="Soucaille P."/>
            <person name="Daly M.J."/>
            <person name="Bennett G.N."/>
            <person name="Koonin E.V."/>
            <person name="Smith D.R."/>
        </authorList>
    </citation>
    <scope>NUCLEOTIDE SEQUENCE [LARGE SCALE GENOMIC DNA]</scope>
    <source>
        <strain evidence="2">ATCC 824 / DSM 792 / JCM 1419 / LMG 5710 / VKM B-1787</strain>
    </source>
</reference>
<dbReference type="OrthoDB" id="2087758at2"/>
<evidence type="ECO:0000313" key="1">
    <source>
        <dbReference type="EMBL" id="AAK79158.1"/>
    </source>
</evidence>
<keyword evidence="2" id="KW-1185">Reference proteome</keyword>
<proteinExistence type="predicted"/>
<protein>
    <submittedName>
        <fullName evidence="1">Uncharacterized protein</fullName>
    </submittedName>
</protein>
<dbReference type="GeneID" id="44997696"/>
<dbReference type="STRING" id="272562.CA_C1186"/>
<evidence type="ECO:0000313" key="2">
    <source>
        <dbReference type="Proteomes" id="UP000000814"/>
    </source>
</evidence>
<dbReference type="HOGENOM" id="CLU_2463570_0_0_9"/>
<dbReference type="PIR" id="C97046">
    <property type="entry name" value="C97046"/>
</dbReference>